<organism evidence="2 3">
    <name type="scientific">Aureimonas jatrophae</name>
    <dbReference type="NCBI Taxonomy" id="1166073"/>
    <lineage>
        <taxon>Bacteria</taxon>
        <taxon>Pseudomonadati</taxon>
        <taxon>Pseudomonadota</taxon>
        <taxon>Alphaproteobacteria</taxon>
        <taxon>Hyphomicrobiales</taxon>
        <taxon>Aurantimonadaceae</taxon>
        <taxon>Aureimonas</taxon>
    </lineage>
</organism>
<dbReference type="CDD" id="cd00719">
    <property type="entry name" value="GIY-YIG_SF"/>
    <property type="match status" value="1"/>
</dbReference>
<name>A0A1H0N0R2_9HYPH</name>
<dbReference type="InterPro" id="IPR000305">
    <property type="entry name" value="GIY-YIG_endonuc"/>
</dbReference>
<proteinExistence type="predicted"/>
<dbReference type="SUPFAM" id="SSF82771">
    <property type="entry name" value="GIY-YIG endonuclease"/>
    <property type="match status" value="1"/>
</dbReference>
<dbReference type="Gene3D" id="3.40.1440.10">
    <property type="entry name" value="GIY-YIG endonuclease"/>
    <property type="match status" value="1"/>
</dbReference>
<sequence length="200" mass="23587">MPCLADVEMRELAIEDLSVDAGLLFDEEDLRALHDARLCAREMGQSNTPDTFRDRADPYAPTYWVYAICNPDGTPFYVGQTHCLEQRWQQHRRSINMLPELRERLADRANRPHDTVLMFRRIRRIAKYLGEGTGPVFRQLGEAWSREEALALETTWVHRMTARGHELLNPGEHRAIPKRYVSHRRYERRYQVEVVRADQR</sequence>
<dbReference type="EMBL" id="FNIT01000016">
    <property type="protein sequence ID" value="SDO86319.1"/>
    <property type="molecule type" value="Genomic_DNA"/>
</dbReference>
<reference evidence="2 3" key="1">
    <citation type="submission" date="2016-10" db="EMBL/GenBank/DDBJ databases">
        <authorList>
            <person name="de Groot N.N."/>
        </authorList>
    </citation>
    <scope>NUCLEOTIDE SEQUENCE [LARGE SCALE GENOMIC DNA]</scope>
    <source>
        <strain evidence="3">L7-484,KACC 16230,DSM 25025</strain>
    </source>
</reference>
<dbReference type="InterPro" id="IPR035901">
    <property type="entry name" value="GIY-YIG_endonuc_sf"/>
</dbReference>
<dbReference type="Proteomes" id="UP000198793">
    <property type="component" value="Unassembled WGS sequence"/>
</dbReference>
<dbReference type="PROSITE" id="PS50164">
    <property type="entry name" value="GIY_YIG"/>
    <property type="match status" value="1"/>
</dbReference>
<dbReference type="Pfam" id="PF01541">
    <property type="entry name" value="GIY-YIG"/>
    <property type="match status" value="1"/>
</dbReference>
<feature type="domain" description="GIY-YIG" evidence="1">
    <location>
        <begin position="61"/>
        <end position="167"/>
    </location>
</feature>
<evidence type="ECO:0000313" key="2">
    <source>
        <dbReference type="EMBL" id="SDO86319.1"/>
    </source>
</evidence>
<evidence type="ECO:0000313" key="3">
    <source>
        <dbReference type="Proteomes" id="UP000198793"/>
    </source>
</evidence>
<protein>
    <submittedName>
        <fullName evidence="2">GIY-YIG catalytic domain-containing protein</fullName>
    </submittedName>
</protein>
<dbReference type="STRING" id="1166073.SAMN05192530_11646"/>
<evidence type="ECO:0000259" key="1">
    <source>
        <dbReference type="PROSITE" id="PS50164"/>
    </source>
</evidence>
<gene>
    <name evidence="2" type="ORF">SAMN05192530_11646</name>
</gene>
<dbReference type="AlphaFoldDB" id="A0A1H0N0R2"/>
<keyword evidence="3" id="KW-1185">Reference proteome</keyword>
<accession>A0A1H0N0R2</accession>